<feature type="region of interest" description="Disordered" evidence="1">
    <location>
        <begin position="1"/>
        <end position="54"/>
    </location>
</feature>
<organism evidence="2 3">
    <name type="scientific">Rhodocytophaga rosea</name>
    <dbReference type="NCBI Taxonomy" id="2704465"/>
    <lineage>
        <taxon>Bacteria</taxon>
        <taxon>Pseudomonadati</taxon>
        <taxon>Bacteroidota</taxon>
        <taxon>Cytophagia</taxon>
        <taxon>Cytophagales</taxon>
        <taxon>Rhodocytophagaceae</taxon>
        <taxon>Rhodocytophaga</taxon>
    </lineage>
</organism>
<name>A0A6C0GBH6_9BACT</name>
<sequence length="54" mass="6080">MSKDNSDYKKTLQQKDHKIQVTDSAKLKTAPANASGSRDDSMRKQANSKKKNKK</sequence>
<proteinExistence type="predicted"/>
<keyword evidence="3" id="KW-1185">Reference proteome</keyword>
<protein>
    <submittedName>
        <fullName evidence="2">Uncharacterized protein</fullName>
    </submittedName>
</protein>
<evidence type="ECO:0000313" key="2">
    <source>
        <dbReference type="EMBL" id="QHT65291.1"/>
    </source>
</evidence>
<accession>A0A6C0GBH6</accession>
<dbReference type="EMBL" id="CP048222">
    <property type="protein sequence ID" value="QHT65291.1"/>
    <property type="molecule type" value="Genomic_DNA"/>
</dbReference>
<dbReference type="RefSeq" id="WP_162441378.1">
    <property type="nucleotide sequence ID" value="NZ_CP048222.1"/>
</dbReference>
<dbReference type="KEGG" id="rhoz:GXP67_00685"/>
<dbReference type="AlphaFoldDB" id="A0A6C0GBH6"/>
<evidence type="ECO:0000256" key="1">
    <source>
        <dbReference type="SAM" id="MobiDB-lite"/>
    </source>
</evidence>
<feature type="compositionally biased region" description="Basic and acidic residues" evidence="1">
    <location>
        <begin position="1"/>
        <end position="20"/>
    </location>
</feature>
<gene>
    <name evidence="2" type="ORF">GXP67_00685</name>
</gene>
<reference evidence="2 3" key="1">
    <citation type="submission" date="2020-01" db="EMBL/GenBank/DDBJ databases">
        <authorList>
            <person name="Kim M.K."/>
        </authorList>
    </citation>
    <scope>NUCLEOTIDE SEQUENCE [LARGE SCALE GENOMIC DNA]</scope>
    <source>
        <strain evidence="2 3">172606-1</strain>
    </source>
</reference>
<evidence type="ECO:0000313" key="3">
    <source>
        <dbReference type="Proteomes" id="UP000480178"/>
    </source>
</evidence>
<dbReference type="Proteomes" id="UP000480178">
    <property type="component" value="Chromosome"/>
</dbReference>